<comment type="caution">
    <text evidence="1">The sequence shown here is derived from an EMBL/GenBank/DDBJ whole genome shotgun (WGS) entry which is preliminary data.</text>
</comment>
<reference evidence="1 2" key="1">
    <citation type="submission" date="2021-06" db="EMBL/GenBank/DDBJ databases">
        <title>Caerostris extrusa draft genome.</title>
        <authorList>
            <person name="Kono N."/>
            <person name="Arakawa K."/>
        </authorList>
    </citation>
    <scope>NUCLEOTIDE SEQUENCE [LARGE SCALE GENOMIC DNA]</scope>
</reference>
<dbReference type="AlphaFoldDB" id="A0AAV4XFD3"/>
<gene>
    <name evidence="1" type="ORF">CEXT_92651</name>
</gene>
<organism evidence="1 2">
    <name type="scientific">Caerostris extrusa</name>
    <name type="common">Bark spider</name>
    <name type="synonym">Caerostris bankana</name>
    <dbReference type="NCBI Taxonomy" id="172846"/>
    <lineage>
        <taxon>Eukaryota</taxon>
        <taxon>Metazoa</taxon>
        <taxon>Ecdysozoa</taxon>
        <taxon>Arthropoda</taxon>
        <taxon>Chelicerata</taxon>
        <taxon>Arachnida</taxon>
        <taxon>Araneae</taxon>
        <taxon>Araneomorphae</taxon>
        <taxon>Entelegynae</taxon>
        <taxon>Araneoidea</taxon>
        <taxon>Araneidae</taxon>
        <taxon>Caerostris</taxon>
    </lineage>
</organism>
<evidence type="ECO:0000313" key="2">
    <source>
        <dbReference type="Proteomes" id="UP001054945"/>
    </source>
</evidence>
<evidence type="ECO:0000313" key="1">
    <source>
        <dbReference type="EMBL" id="GIY92744.1"/>
    </source>
</evidence>
<sequence>MFRVTDDPLFQRGTNKRERILSKIPRRLCNNKIKRSSQTCPEQFSRPKVLPNNCADRVIMFSSSCDCSTDYRSLGKPKLPNSFPNTQEVILISKPVLE</sequence>
<proteinExistence type="predicted"/>
<dbReference type="EMBL" id="BPLR01000192">
    <property type="protein sequence ID" value="GIY92744.1"/>
    <property type="molecule type" value="Genomic_DNA"/>
</dbReference>
<accession>A0AAV4XFD3</accession>
<name>A0AAV4XFD3_CAEEX</name>
<dbReference type="Proteomes" id="UP001054945">
    <property type="component" value="Unassembled WGS sequence"/>
</dbReference>
<keyword evidence="2" id="KW-1185">Reference proteome</keyword>
<protein>
    <submittedName>
        <fullName evidence="1">Uncharacterized protein</fullName>
    </submittedName>
</protein>